<accession>A0A9D2AV50</accession>
<dbReference type="EMBL" id="DXEU01000023">
    <property type="protein sequence ID" value="HIX51412.1"/>
    <property type="molecule type" value="Genomic_DNA"/>
</dbReference>
<sequence>MAVPAERIEIRWSSLFMKRILSLLLTVILTLSLFPAAAYAAPGWPADVAIEADGGIVMDADSGAVLFGKNLHETYYPASITKVLTALIVLEHCSLDEEVTFSYDAVYNVESGSSNAGIDEGDVLTVRDCLYALLLQSANEAANALAEHVSGSREAFAELMNETAASLGCQDSHFANPSGLNDENHYTSAYDMALICRAAIQNPMFLEIDGARYYDLPPTRNYPEGSTVYAHHAMLLPSRSQYYEGAFGGKTGYTSLAGNTLVTFATRNDMTLVAVVLNGHQTHYSDTKAMLDFGFANFHTAPISQLDDRFSTLDSDLSIGGISVGDLSDLSLEEGMITLPLSASIGDADVSVTYQLDGLAPENAIAQVQYTYNDRLIGSAYLLNRTGEEEIPLIPLESPGAGASDPVTDPAAGASNPATDPAADASDPAAGSSADAGPQTAPGAISQGNPETPPGEDGFSVPVFVWVLAAVAALAAAAAAVTVHLRRERQRREEDRRRREERRRQRLREIGVSDEEFEQMMAARRAARQSGRGGRKDRS</sequence>
<reference evidence="14" key="2">
    <citation type="submission" date="2021-04" db="EMBL/GenBank/DDBJ databases">
        <authorList>
            <person name="Gilroy R."/>
        </authorList>
    </citation>
    <scope>NUCLEOTIDE SEQUENCE</scope>
    <source>
        <strain evidence="14">ChiGjej4B4-12881</strain>
    </source>
</reference>
<feature type="binding site" evidence="8">
    <location>
        <position position="250"/>
    </location>
    <ligand>
        <name>substrate</name>
    </ligand>
</feature>
<reference evidence="14" key="1">
    <citation type="journal article" date="2021" name="PeerJ">
        <title>Extensive microbial diversity within the chicken gut microbiome revealed by metagenomics and culture.</title>
        <authorList>
            <person name="Gilroy R."/>
            <person name="Ravi A."/>
            <person name="Getino M."/>
            <person name="Pursley I."/>
            <person name="Horton D.L."/>
            <person name="Alikhan N.F."/>
            <person name="Baker D."/>
            <person name="Gharbi K."/>
            <person name="Hall N."/>
            <person name="Watson M."/>
            <person name="Adriaenssens E.M."/>
            <person name="Foster-Nyarko E."/>
            <person name="Jarju S."/>
            <person name="Secka A."/>
            <person name="Antonio M."/>
            <person name="Oren A."/>
            <person name="Chaudhuri R.R."/>
            <person name="La Ragione R."/>
            <person name="Hildebrand F."/>
            <person name="Pallen M.J."/>
        </authorList>
    </citation>
    <scope>NUCLEOTIDE SEQUENCE</scope>
    <source>
        <strain evidence="14">ChiGjej4B4-12881</strain>
    </source>
</reference>
<evidence type="ECO:0000313" key="15">
    <source>
        <dbReference type="Proteomes" id="UP000886780"/>
    </source>
</evidence>
<dbReference type="AlphaFoldDB" id="A0A9D2AV50"/>
<gene>
    <name evidence="14" type="ORF">IAA28_01250</name>
</gene>
<keyword evidence="3" id="KW-0378">Hydrolase</keyword>
<dbReference type="InterPro" id="IPR012338">
    <property type="entry name" value="Beta-lactam/transpept-like"/>
</dbReference>
<name>A0A9D2AV50_9FIRM</name>
<dbReference type="PRINTS" id="PR00725">
    <property type="entry name" value="DADACBPTASE1"/>
</dbReference>
<keyword evidence="11" id="KW-0812">Transmembrane</keyword>
<dbReference type="InterPro" id="IPR018044">
    <property type="entry name" value="Peptidase_S11"/>
</dbReference>
<evidence type="ECO:0000256" key="1">
    <source>
        <dbReference type="ARBA" id="ARBA00007164"/>
    </source>
</evidence>
<dbReference type="Pfam" id="PF00768">
    <property type="entry name" value="Peptidase_S11"/>
    <property type="match status" value="1"/>
</dbReference>
<evidence type="ECO:0000256" key="10">
    <source>
        <dbReference type="SAM" id="MobiDB-lite"/>
    </source>
</evidence>
<organism evidence="14 15">
    <name type="scientific">Candidatus Lachnoclostridium stercoripullorum</name>
    <dbReference type="NCBI Taxonomy" id="2838635"/>
    <lineage>
        <taxon>Bacteria</taxon>
        <taxon>Bacillati</taxon>
        <taxon>Bacillota</taxon>
        <taxon>Clostridia</taxon>
        <taxon>Lachnospirales</taxon>
        <taxon>Lachnospiraceae</taxon>
    </lineage>
</organism>
<keyword evidence="11" id="KW-1133">Transmembrane helix</keyword>
<protein>
    <submittedName>
        <fullName evidence="14">D-alanyl-D-alanine carboxypeptidase</fullName>
    </submittedName>
</protein>
<feature type="region of interest" description="Disordered" evidence="10">
    <location>
        <begin position="483"/>
        <end position="515"/>
    </location>
</feature>
<evidence type="ECO:0000313" key="14">
    <source>
        <dbReference type="EMBL" id="HIX51412.1"/>
    </source>
</evidence>
<evidence type="ECO:0000256" key="2">
    <source>
        <dbReference type="ARBA" id="ARBA00022729"/>
    </source>
</evidence>
<feature type="region of interest" description="Disordered" evidence="10">
    <location>
        <begin position="394"/>
        <end position="456"/>
    </location>
</feature>
<feature type="transmembrane region" description="Helical" evidence="11">
    <location>
        <begin position="463"/>
        <end position="483"/>
    </location>
</feature>
<dbReference type="GO" id="GO:0008360">
    <property type="term" value="P:regulation of cell shape"/>
    <property type="evidence" value="ECO:0007669"/>
    <property type="project" value="UniProtKB-KW"/>
</dbReference>
<feature type="chain" id="PRO_5039137519" evidence="12">
    <location>
        <begin position="41"/>
        <end position="539"/>
    </location>
</feature>
<dbReference type="PANTHER" id="PTHR21581:SF33">
    <property type="entry name" value="D-ALANYL-D-ALANINE CARBOXYPEPTIDASE DACB"/>
    <property type="match status" value="1"/>
</dbReference>
<keyword evidence="11" id="KW-0472">Membrane</keyword>
<dbReference type="PANTHER" id="PTHR21581">
    <property type="entry name" value="D-ALANYL-D-ALANINE CARBOXYPEPTIDASE"/>
    <property type="match status" value="1"/>
</dbReference>
<dbReference type="GO" id="GO:0071555">
    <property type="term" value="P:cell wall organization"/>
    <property type="evidence" value="ECO:0007669"/>
    <property type="project" value="UniProtKB-KW"/>
</dbReference>
<feature type="active site" evidence="7">
    <location>
        <position position="137"/>
    </location>
</feature>
<dbReference type="SUPFAM" id="SSF56601">
    <property type="entry name" value="beta-lactamase/transpeptidase-like"/>
    <property type="match status" value="1"/>
</dbReference>
<evidence type="ECO:0000256" key="6">
    <source>
        <dbReference type="ARBA" id="ARBA00023316"/>
    </source>
</evidence>
<evidence type="ECO:0000256" key="9">
    <source>
        <dbReference type="RuleBase" id="RU004016"/>
    </source>
</evidence>
<keyword evidence="14" id="KW-0121">Carboxypeptidase</keyword>
<comment type="similarity">
    <text evidence="1 9">Belongs to the peptidase S11 family.</text>
</comment>
<keyword evidence="14" id="KW-0645">Protease</keyword>
<evidence type="ECO:0000256" key="7">
    <source>
        <dbReference type="PIRSR" id="PIRSR618044-1"/>
    </source>
</evidence>
<feature type="compositionally biased region" description="Low complexity" evidence="10">
    <location>
        <begin position="414"/>
        <end position="438"/>
    </location>
</feature>
<keyword evidence="5" id="KW-0573">Peptidoglycan synthesis</keyword>
<evidence type="ECO:0000256" key="3">
    <source>
        <dbReference type="ARBA" id="ARBA00022801"/>
    </source>
</evidence>
<dbReference type="InterPro" id="IPR001967">
    <property type="entry name" value="Peptidase_S11_N"/>
</dbReference>
<evidence type="ECO:0000256" key="4">
    <source>
        <dbReference type="ARBA" id="ARBA00022960"/>
    </source>
</evidence>
<dbReference type="GO" id="GO:0009002">
    <property type="term" value="F:serine-type D-Ala-D-Ala carboxypeptidase activity"/>
    <property type="evidence" value="ECO:0007669"/>
    <property type="project" value="InterPro"/>
</dbReference>
<keyword evidence="6" id="KW-0961">Cell wall biogenesis/degradation</keyword>
<feature type="domain" description="Peptidase S11 D-alanyl-D-alanine carboxypeptidase A N-terminal" evidence="13">
    <location>
        <begin position="49"/>
        <end position="279"/>
    </location>
</feature>
<dbReference type="Proteomes" id="UP000886780">
    <property type="component" value="Unassembled WGS sequence"/>
</dbReference>
<feature type="active site" description="Acyl-ester intermediate" evidence="7">
    <location>
        <position position="79"/>
    </location>
</feature>
<comment type="caution">
    <text evidence="14">The sequence shown here is derived from an EMBL/GenBank/DDBJ whole genome shotgun (WGS) entry which is preliminary data.</text>
</comment>
<dbReference type="Gene3D" id="3.40.710.10">
    <property type="entry name" value="DD-peptidase/beta-lactamase superfamily"/>
    <property type="match status" value="1"/>
</dbReference>
<evidence type="ECO:0000256" key="11">
    <source>
        <dbReference type="SAM" id="Phobius"/>
    </source>
</evidence>
<keyword evidence="2 12" id="KW-0732">Signal</keyword>
<feature type="active site" description="Proton acceptor" evidence="7">
    <location>
        <position position="82"/>
    </location>
</feature>
<dbReference type="GO" id="GO:0006508">
    <property type="term" value="P:proteolysis"/>
    <property type="evidence" value="ECO:0007669"/>
    <property type="project" value="InterPro"/>
</dbReference>
<evidence type="ECO:0000259" key="13">
    <source>
        <dbReference type="Pfam" id="PF00768"/>
    </source>
</evidence>
<evidence type="ECO:0000256" key="12">
    <source>
        <dbReference type="SAM" id="SignalP"/>
    </source>
</evidence>
<dbReference type="GO" id="GO:0009252">
    <property type="term" value="P:peptidoglycan biosynthetic process"/>
    <property type="evidence" value="ECO:0007669"/>
    <property type="project" value="UniProtKB-KW"/>
</dbReference>
<evidence type="ECO:0000256" key="5">
    <source>
        <dbReference type="ARBA" id="ARBA00022984"/>
    </source>
</evidence>
<proteinExistence type="inferred from homology"/>
<keyword evidence="4" id="KW-0133">Cell shape</keyword>
<feature type="signal peptide" evidence="12">
    <location>
        <begin position="1"/>
        <end position="40"/>
    </location>
</feature>
<evidence type="ECO:0000256" key="8">
    <source>
        <dbReference type="PIRSR" id="PIRSR618044-2"/>
    </source>
</evidence>